<dbReference type="EMBL" id="CP013655">
    <property type="protein sequence ID" value="ALS36079.1"/>
    <property type="molecule type" value="Genomic_DNA"/>
</dbReference>
<evidence type="ECO:0000313" key="1">
    <source>
        <dbReference type="EMBL" id="ALS36079.1"/>
    </source>
</evidence>
<sequence>MEKGKFGKKQKLVLTLLTVGGVGLFNPLLSQARETTEEKWDQYHSVQISPEFLSGRFTADREAIDISPNNHLVFKNDFLKVTGFSGEGDSAAPASIDGFSVFKNLEFMSFEGGQVSDFRPIRNLKNVTEFYMSGSNNNTLTDFKDWEKIESFDYYEVENNKNRIALTDLSALSNKKSLKRIRISTLGSLPTIRLSKKHNRYELFDPIILSDQFKAQTKYTGISFEFDEEFEDEQNEAVDFSSNVSEDGLMCWENIPTHATSLKFIAKATEYPSQNSIEYYGEINIPIHWVD</sequence>
<proteinExistence type="predicted"/>
<dbReference type="Proteomes" id="UP000067523">
    <property type="component" value="Chromosome"/>
</dbReference>
<dbReference type="STRING" id="118060.ATZ35_02550"/>
<protein>
    <submittedName>
        <fullName evidence="1">Uncharacterized protein</fullName>
    </submittedName>
</protein>
<dbReference type="AlphaFoldDB" id="A0A0U2VNM5"/>
<keyword evidence="2" id="KW-1185">Reference proteome</keyword>
<dbReference type="KEGG" id="erx:ATZ35_02550"/>
<dbReference type="SUPFAM" id="SSF52058">
    <property type="entry name" value="L domain-like"/>
    <property type="match status" value="1"/>
</dbReference>
<accession>A0A0U2VNM5</accession>
<dbReference type="InterPro" id="IPR032675">
    <property type="entry name" value="LRR_dom_sf"/>
</dbReference>
<organism evidence="1 2">
    <name type="scientific">Enterococcus rotai</name>
    <dbReference type="NCBI Taxonomy" id="118060"/>
    <lineage>
        <taxon>Bacteria</taxon>
        <taxon>Bacillati</taxon>
        <taxon>Bacillota</taxon>
        <taxon>Bacilli</taxon>
        <taxon>Lactobacillales</taxon>
        <taxon>Enterococcaceae</taxon>
        <taxon>Enterococcus</taxon>
    </lineage>
</organism>
<dbReference type="RefSeq" id="WP_208929377.1">
    <property type="nucleotide sequence ID" value="NZ_CP013655.1"/>
</dbReference>
<gene>
    <name evidence="1" type="ORF">ATZ35_02550</name>
</gene>
<reference evidence="2" key="1">
    <citation type="submission" date="2015-12" db="EMBL/GenBank/DDBJ databases">
        <authorList>
            <person name="Lauer A."/>
            <person name="Humrighouse B."/>
            <person name="Loparev V."/>
            <person name="Shewmaker P.L."/>
            <person name="Whitney A.M."/>
            <person name="McLaughlin R.W."/>
        </authorList>
    </citation>
    <scope>NUCLEOTIDE SEQUENCE [LARGE SCALE GENOMIC DNA]</scope>
    <source>
        <strain evidence="2">LMG 26678</strain>
    </source>
</reference>
<dbReference type="Gene3D" id="3.80.10.10">
    <property type="entry name" value="Ribonuclease Inhibitor"/>
    <property type="match status" value="1"/>
</dbReference>
<evidence type="ECO:0000313" key="2">
    <source>
        <dbReference type="Proteomes" id="UP000067523"/>
    </source>
</evidence>
<name>A0A0U2VNM5_9ENTE</name>